<keyword evidence="3" id="KW-0378">Hydrolase</keyword>
<dbReference type="EMBL" id="JAGSYN010000137">
    <property type="protein sequence ID" value="KAG7663489.1"/>
    <property type="molecule type" value="Genomic_DNA"/>
</dbReference>
<keyword evidence="8" id="KW-1185">Reference proteome</keyword>
<dbReference type="InterPro" id="IPR016278">
    <property type="entry name" value="DUSP12"/>
</dbReference>
<dbReference type="EC" id="3.1.3.48" evidence="2"/>
<dbReference type="InterPro" id="IPR000387">
    <property type="entry name" value="Tyr_Pase_dom"/>
</dbReference>
<evidence type="ECO:0000256" key="1">
    <source>
        <dbReference type="ARBA" id="ARBA00008601"/>
    </source>
</evidence>
<evidence type="ECO:0000313" key="8">
    <source>
        <dbReference type="Proteomes" id="UP000694255"/>
    </source>
</evidence>
<dbReference type="InterPro" id="IPR020422">
    <property type="entry name" value="TYR_PHOSPHATASE_DUAL_dom"/>
</dbReference>
<evidence type="ECO:0000256" key="3">
    <source>
        <dbReference type="ARBA" id="ARBA00022801"/>
    </source>
</evidence>
<proteinExistence type="inferred from homology"/>
<evidence type="ECO:0000259" key="6">
    <source>
        <dbReference type="PROSITE" id="PS50056"/>
    </source>
</evidence>
<protein>
    <recommendedName>
        <fullName evidence="2">protein-tyrosine-phosphatase</fullName>
        <ecNumber evidence="2">3.1.3.48</ecNumber>
    </recommendedName>
</protein>
<sequence length="334" mass="38149">MSVYRILGGVYISSIEPINQGLDLKTQYGITHILSIIPGPIPQQYSSSSTYTWKQIEVTDEETTNLLPYFNDCYEFIESGLFKDSVDKKKHSACVLIHCSQGVSRSVAIVMAYLMKKYNLSLEQSLHAVKRKSPAVGPNAAFMEQLKLYKEMNCVVDENNEIYRQYLVELNLKIDPTGQSLRELMMQKAEIGKQQQEKSGEQQEKFDLRCKRCRQVVANNTHIEFHSIPESDSRQHQFIKTAPNSRRIISVQEGSSKCSHYFLKEPLVWMKEELDKAELEGRFQCPKCASKVGGYSWRGSRCSCGKWMVPAIHLQDAKVDLIKDVHAPIHSFQG</sequence>
<evidence type="ECO:0000256" key="4">
    <source>
        <dbReference type="ARBA" id="ARBA00022912"/>
    </source>
</evidence>
<dbReference type="PROSITE" id="PS50054">
    <property type="entry name" value="TYR_PHOSPHATASE_DUAL"/>
    <property type="match status" value="1"/>
</dbReference>
<dbReference type="PANTHER" id="PTHR45848:SF4">
    <property type="entry name" value="DUAL SPECIFICITY PROTEIN PHOSPHATASE 12"/>
    <property type="match status" value="1"/>
</dbReference>
<dbReference type="InterPro" id="IPR000340">
    <property type="entry name" value="Dual-sp_phosphatase_cat-dom"/>
</dbReference>
<dbReference type="Proteomes" id="UP000694255">
    <property type="component" value="Unassembled WGS sequence"/>
</dbReference>
<evidence type="ECO:0000313" key="7">
    <source>
        <dbReference type="EMBL" id="KAG7663489.1"/>
    </source>
</evidence>
<accession>A0A8J5QK76</accession>
<dbReference type="PANTHER" id="PTHR45848">
    <property type="entry name" value="DUAL SPECIFICITY PROTEIN PHOSPHATASE 12 FAMILY MEMBER"/>
    <property type="match status" value="1"/>
</dbReference>
<dbReference type="GO" id="GO:0005634">
    <property type="term" value="C:nucleus"/>
    <property type="evidence" value="ECO:0007669"/>
    <property type="project" value="TreeGrafter"/>
</dbReference>
<organism evidence="7 8">
    <name type="scientific">[Candida] subhashii</name>
    <dbReference type="NCBI Taxonomy" id="561895"/>
    <lineage>
        <taxon>Eukaryota</taxon>
        <taxon>Fungi</taxon>
        <taxon>Dikarya</taxon>
        <taxon>Ascomycota</taxon>
        <taxon>Saccharomycotina</taxon>
        <taxon>Pichiomycetes</taxon>
        <taxon>Debaryomycetaceae</taxon>
        <taxon>Spathaspora</taxon>
    </lineage>
</organism>
<evidence type="ECO:0000256" key="2">
    <source>
        <dbReference type="ARBA" id="ARBA00013064"/>
    </source>
</evidence>
<dbReference type="SMART" id="SM00195">
    <property type="entry name" value="DSPc"/>
    <property type="match status" value="1"/>
</dbReference>
<evidence type="ECO:0000259" key="5">
    <source>
        <dbReference type="PROSITE" id="PS50054"/>
    </source>
</evidence>
<dbReference type="GeneID" id="73469837"/>
<dbReference type="OrthoDB" id="2017893at2759"/>
<dbReference type="Pfam" id="PF00782">
    <property type="entry name" value="DSPc"/>
    <property type="match status" value="1"/>
</dbReference>
<dbReference type="RefSeq" id="XP_049263721.1">
    <property type="nucleotide sequence ID" value="XM_049406849.1"/>
</dbReference>
<comment type="caution">
    <text evidence="7">The sequence shown here is derived from an EMBL/GenBank/DDBJ whole genome shotgun (WGS) entry which is preliminary data.</text>
</comment>
<gene>
    <name evidence="7" type="ORF">J8A68_003036</name>
</gene>
<reference evidence="7 8" key="1">
    <citation type="journal article" date="2021" name="DNA Res.">
        <title>Genome analysis of Candida subhashii reveals its hybrid nature and dual mitochondrial genome conformations.</title>
        <authorList>
            <person name="Mixao V."/>
            <person name="Hegedusova E."/>
            <person name="Saus E."/>
            <person name="Pryszcz L.P."/>
            <person name="Cillingova A."/>
            <person name="Nosek J."/>
            <person name="Gabaldon T."/>
        </authorList>
    </citation>
    <scope>NUCLEOTIDE SEQUENCE [LARGE SCALE GENOMIC DNA]</scope>
    <source>
        <strain evidence="7 8">CBS 10753</strain>
    </source>
</reference>
<feature type="domain" description="Tyrosine specific protein phosphatases" evidence="6">
    <location>
        <begin position="80"/>
        <end position="136"/>
    </location>
</feature>
<dbReference type="GO" id="GO:0008138">
    <property type="term" value="F:protein tyrosine/serine/threonine phosphatase activity"/>
    <property type="evidence" value="ECO:0007669"/>
    <property type="project" value="TreeGrafter"/>
</dbReference>
<keyword evidence="4" id="KW-0904">Protein phosphatase</keyword>
<dbReference type="PROSITE" id="PS50056">
    <property type="entry name" value="TYR_PHOSPHATASE_2"/>
    <property type="match status" value="1"/>
</dbReference>
<dbReference type="CDD" id="cd14518">
    <property type="entry name" value="DSP_fungal_YVH1"/>
    <property type="match status" value="1"/>
</dbReference>
<comment type="similarity">
    <text evidence="1">Belongs to the protein-tyrosine phosphatase family. Non-receptor class dual specificity subfamily.</text>
</comment>
<feature type="domain" description="Tyrosine-protein phosphatase" evidence="5">
    <location>
        <begin position="1"/>
        <end position="155"/>
    </location>
</feature>
<dbReference type="PIRSF" id="PIRSF000941">
    <property type="entry name" value="DUSP12"/>
    <property type="match status" value="1"/>
</dbReference>
<dbReference type="AlphaFoldDB" id="A0A8J5QK76"/>
<dbReference type="GO" id="GO:0004725">
    <property type="term" value="F:protein tyrosine phosphatase activity"/>
    <property type="evidence" value="ECO:0007669"/>
    <property type="project" value="UniProtKB-EC"/>
</dbReference>
<name>A0A8J5QK76_9ASCO</name>